<dbReference type="InterPro" id="IPR047611">
    <property type="entry name" value="RepABC_RepC"/>
</dbReference>
<sequence length="412" mass="45062">MSYTQTAFTGRTGARPISALTRHIERELAARMETAGDVDRNDLYRILDGAKTAIGLSASALETLKHLIGYTRPDDYKGDARPIAWPSNYTLAELAGVTESAIKARLRQLRALALVTMRDAAHGRRRGQRSDTGEIISAYGIDLSPLRVRFQELKAAAEAHSAFSRMDKLGRQEIARVRRMVAQALAQAADMRLTGSHWIALQDAIEKIAQQAAAARTSRDATAYEAAIAGLPAVEAEIGRTIDEFMFVVETDGSGSKSSPFIHIQTNPSLKSVQALRDCSFDREGGHDGEAELPASPSKSDFKTSPRELVEMFPTTAMYVDRDRPGWTDLHRAAARLRNDLGIRTGTWVDALDHLGADGASIAVMITAERDARDEIRLTPGAYFAGMVTRAHRGELDLSKSLWGFRTSPALQ</sequence>
<gene>
    <name evidence="4" type="ORF">UFOPK3472_02988</name>
</gene>
<evidence type="ECO:0000256" key="1">
    <source>
        <dbReference type="SAM" id="MobiDB-lite"/>
    </source>
</evidence>
<dbReference type="InterPro" id="IPR005090">
    <property type="entry name" value="RepC_N"/>
</dbReference>
<name>A0A6J7GPR4_9ZZZZ</name>
<dbReference type="EMBL" id="CAFBLX010000259">
    <property type="protein sequence ID" value="CAB4910341.1"/>
    <property type="molecule type" value="Genomic_DNA"/>
</dbReference>
<proteinExistence type="predicted"/>
<dbReference type="InterPro" id="IPR021760">
    <property type="entry name" value="RepC_C"/>
</dbReference>
<feature type="compositionally biased region" description="Basic and acidic residues" evidence="1">
    <location>
        <begin position="281"/>
        <end position="290"/>
    </location>
</feature>
<evidence type="ECO:0000259" key="2">
    <source>
        <dbReference type="Pfam" id="PF03428"/>
    </source>
</evidence>
<feature type="region of interest" description="Disordered" evidence="1">
    <location>
        <begin position="281"/>
        <end position="304"/>
    </location>
</feature>
<organism evidence="4">
    <name type="scientific">freshwater metagenome</name>
    <dbReference type="NCBI Taxonomy" id="449393"/>
    <lineage>
        <taxon>unclassified sequences</taxon>
        <taxon>metagenomes</taxon>
        <taxon>ecological metagenomes</taxon>
    </lineage>
</organism>
<dbReference type="NCBIfam" id="NF040974">
    <property type="entry name" value="RepABC_RepC"/>
    <property type="match status" value="1"/>
</dbReference>
<evidence type="ECO:0000313" key="4">
    <source>
        <dbReference type="EMBL" id="CAB4910341.1"/>
    </source>
</evidence>
<reference evidence="4" key="1">
    <citation type="submission" date="2020-05" db="EMBL/GenBank/DDBJ databases">
        <authorList>
            <person name="Chiriac C."/>
            <person name="Salcher M."/>
            <person name="Ghai R."/>
            <person name="Kavagutti S V."/>
        </authorList>
    </citation>
    <scope>NUCLEOTIDE SEQUENCE</scope>
</reference>
<feature type="domain" description="Plasmid replication protein C N-terminal" evidence="2">
    <location>
        <begin position="25"/>
        <end position="188"/>
    </location>
</feature>
<dbReference type="Pfam" id="PF03428">
    <property type="entry name" value="RP-C"/>
    <property type="match status" value="1"/>
</dbReference>
<accession>A0A6J7GPR4</accession>
<evidence type="ECO:0000259" key="3">
    <source>
        <dbReference type="Pfam" id="PF11800"/>
    </source>
</evidence>
<dbReference type="AlphaFoldDB" id="A0A6J7GPR4"/>
<dbReference type="Pfam" id="PF11800">
    <property type="entry name" value="RP-C_C"/>
    <property type="match status" value="1"/>
</dbReference>
<protein>
    <submittedName>
        <fullName evidence="4">Unannotated protein</fullName>
    </submittedName>
</protein>
<feature type="domain" description="Plasmid replication protein C C-terminal" evidence="3">
    <location>
        <begin position="308"/>
        <end position="406"/>
    </location>
</feature>